<dbReference type="Gene3D" id="1.25.40.10">
    <property type="entry name" value="Tetratricopeptide repeat domain"/>
    <property type="match status" value="3"/>
</dbReference>
<reference evidence="4 5" key="1">
    <citation type="submission" date="2020-02" db="EMBL/GenBank/DDBJ databases">
        <title>Genome assembly of a novel Clostridium senegalense strain.</title>
        <authorList>
            <person name="Gupta T.B."/>
            <person name="Jauregui R."/>
            <person name="Maclean P."/>
            <person name="Nawarathana A."/>
            <person name="Brightwell G."/>
        </authorList>
    </citation>
    <scope>NUCLEOTIDE SEQUENCE [LARGE SCALE GENOMIC DNA]</scope>
    <source>
        <strain evidence="4 5">AGRFS4</strain>
    </source>
</reference>
<evidence type="ECO:0000256" key="3">
    <source>
        <dbReference type="SAM" id="Phobius"/>
    </source>
</evidence>
<evidence type="ECO:0000256" key="1">
    <source>
        <dbReference type="PROSITE-ProRule" id="PRU00339"/>
    </source>
</evidence>
<dbReference type="PROSITE" id="PS50005">
    <property type="entry name" value="TPR"/>
    <property type="match status" value="1"/>
</dbReference>
<dbReference type="Pfam" id="PF13181">
    <property type="entry name" value="TPR_8"/>
    <property type="match status" value="1"/>
</dbReference>
<dbReference type="InterPro" id="IPR011990">
    <property type="entry name" value="TPR-like_helical_dom_sf"/>
</dbReference>
<dbReference type="InterPro" id="IPR019734">
    <property type="entry name" value="TPR_rpt"/>
</dbReference>
<dbReference type="EMBL" id="JAAGPU010000025">
    <property type="protein sequence ID" value="NEU05753.1"/>
    <property type="molecule type" value="Genomic_DNA"/>
</dbReference>
<sequence>MEKSKRYYAKAIKNYDMGNLSKAIDYCNKSLKEDRGNSASLNLKGLIYYLKGDLESGRNQWKINLKANSDEISRKYLNDSRNDRERLQKFREGQRLLKEIKVKDALNIFEGLKDSHFNFINLYNNIALCYVRLGEYDTAYYHVKQVLNFDNNNKFSYEIINSLQEIGAIKHKDRLKQKKIIAILATVGIFLLITSGTYYFAFMGNSNMALKDEADSKNQKEKIEENVKSEKNDVENKKDEKIDKKVVEDNSKEKVKEKKVFPFNEFNTALSNKDYEAIIKDLNEFKVDELNVNDKTLYIKGMELINSEAVESYYKKALEYMSKKDYKSSINTLNKVYKYSDGIYLNEHIIYMMAVSYESQSDIANALKWYEEYNNKYKEGSYIEGVIYKLAILNKDIDLDKAKQYASDISYNYSESQYNNSKIKEIINK</sequence>
<evidence type="ECO:0000313" key="5">
    <source>
        <dbReference type="Proteomes" id="UP000481872"/>
    </source>
</evidence>
<dbReference type="RefSeq" id="WP_199870430.1">
    <property type="nucleotide sequence ID" value="NZ_JAAGPU010000025.1"/>
</dbReference>
<keyword evidence="1" id="KW-0802">TPR repeat</keyword>
<comment type="caution">
    <text evidence="4">The sequence shown here is derived from an EMBL/GenBank/DDBJ whole genome shotgun (WGS) entry which is preliminary data.</text>
</comment>
<evidence type="ECO:0000313" key="4">
    <source>
        <dbReference type="EMBL" id="NEU05753.1"/>
    </source>
</evidence>
<name>A0A6M0H6X6_9CLOT</name>
<evidence type="ECO:0000256" key="2">
    <source>
        <dbReference type="SAM" id="MobiDB-lite"/>
    </source>
</evidence>
<feature type="region of interest" description="Disordered" evidence="2">
    <location>
        <begin position="216"/>
        <end position="235"/>
    </location>
</feature>
<keyword evidence="5" id="KW-1185">Reference proteome</keyword>
<dbReference type="AlphaFoldDB" id="A0A6M0H6X6"/>
<keyword evidence="3" id="KW-1133">Transmembrane helix</keyword>
<keyword evidence="3" id="KW-0812">Transmembrane</keyword>
<dbReference type="SMART" id="SM00028">
    <property type="entry name" value="TPR"/>
    <property type="match status" value="4"/>
</dbReference>
<protein>
    <recommendedName>
        <fullName evidence="6">Tetratricopeptide repeat protein</fullName>
    </recommendedName>
</protein>
<organism evidence="4 5">
    <name type="scientific">Clostridium senegalense</name>
    <dbReference type="NCBI Taxonomy" id="1465809"/>
    <lineage>
        <taxon>Bacteria</taxon>
        <taxon>Bacillati</taxon>
        <taxon>Bacillota</taxon>
        <taxon>Clostridia</taxon>
        <taxon>Eubacteriales</taxon>
        <taxon>Clostridiaceae</taxon>
        <taxon>Clostridium</taxon>
    </lineage>
</organism>
<feature type="transmembrane region" description="Helical" evidence="3">
    <location>
        <begin position="180"/>
        <end position="201"/>
    </location>
</feature>
<dbReference type="SUPFAM" id="SSF48452">
    <property type="entry name" value="TPR-like"/>
    <property type="match status" value="1"/>
</dbReference>
<feature type="repeat" description="TPR" evidence="1">
    <location>
        <begin position="120"/>
        <end position="153"/>
    </location>
</feature>
<gene>
    <name evidence="4" type="ORF">G3M99_13020</name>
</gene>
<keyword evidence="3" id="KW-0472">Membrane</keyword>
<accession>A0A6M0H6X6</accession>
<proteinExistence type="predicted"/>
<evidence type="ECO:0008006" key="6">
    <source>
        <dbReference type="Google" id="ProtNLM"/>
    </source>
</evidence>
<dbReference type="Proteomes" id="UP000481872">
    <property type="component" value="Unassembled WGS sequence"/>
</dbReference>